<feature type="chain" id="PRO_5038223901" description="Peptidase C39-like domain-containing protein" evidence="1">
    <location>
        <begin position="33"/>
        <end position="341"/>
    </location>
</feature>
<evidence type="ECO:0000256" key="1">
    <source>
        <dbReference type="SAM" id="SignalP"/>
    </source>
</evidence>
<evidence type="ECO:0000313" key="5">
    <source>
        <dbReference type="Proteomes" id="UP000220157"/>
    </source>
</evidence>
<dbReference type="AlphaFoldDB" id="A0A2A6ZXL5"/>
<sequence length="341" mass="36474">MNTAAPHALKKRLLTLALSLAFLLTCLPAALAVDLNVDAGFYFKQSRGGTCTLASAAMMLRRRAYFDGLSDWTNVTENSVRSTAWANGLAHSFTYKEMQVGYATLPSGLQSKTAVLISLLEQHPEGIVLYDRTQPHAVLLTDYTNGIFYCSDPAGNIGYGRIPITSSSVSIARASCYWYVTADHNSVAAQADGLRLEGVRYPVNIRTGSGMTLTGTANSATGTTLTSVQVAILDAADQTVQSAAAQANAAAFSLNTLDSQIRFGELPEGSYSYMVLVTDSTGESLCFASDFTVSGSASSTQTYWSVKDAEGTKLQQTVQQMETTVETAAETTVSWFAKLFD</sequence>
<organism evidence="2 4">
    <name type="scientific">Faecalibacterium prausnitzii</name>
    <dbReference type="NCBI Taxonomy" id="853"/>
    <lineage>
        <taxon>Bacteria</taxon>
        <taxon>Bacillati</taxon>
        <taxon>Bacillota</taxon>
        <taxon>Clostridia</taxon>
        <taxon>Eubacteriales</taxon>
        <taxon>Oscillospiraceae</taxon>
        <taxon>Faecalibacterium</taxon>
    </lineage>
</organism>
<reference evidence="4 5" key="1">
    <citation type="journal article" date="2017" name="Front. Microbiol.">
        <title>New Insights into the Diversity of the Genus Faecalibacterium.</title>
        <authorList>
            <person name="Benevides L."/>
            <person name="Burman S."/>
            <person name="Martin R."/>
            <person name="Robert V."/>
            <person name="Thomas M."/>
            <person name="Miquel S."/>
            <person name="Chain F."/>
            <person name="Sokol H."/>
            <person name="Bermudez-Humaran L.G."/>
            <person name="Morrison M."/>
            <person name="Langella P."/>
            <person name="Azevedo V.A."/>
            <person name="Chatel J.M."/>
            <person name="Soares S."/>
        </authorList>
    </citation>
    <scope>NUCLEOTIDE SEQUENCE [LARGE SCALE GENOMIC DNA]</scope>
    <source>
        <strain evidence="2 4">CNCM I 4546</strain>
        <strain evidence="3 5">CNCM I 4573</strain>
    </source>
</reference>
<keyword evidence="1" id="KW-0732">Signal</keyword>
<evidence type="ECO:0000313" key="3">
    <source>
        <dbReference type="EMBL" id="PDX74661.1"/>
    </source>
</evidence>
<evidence type="ECO:0000313" key="4">
    <source>
        <dbReference type="Proteomes" id="UP000219901"/>
    </source>
</evidence>
<dbReference type="EMBL" id="NMTW01000049">
    <property type="protein sequence ID" value="PDX74661.1"/>
    <property type="molecule type" value="Genomic_DNA"/>
</dbReference>
<name>A0A2A6ZXL5_9FIRM</name>
<dbReference type="Proteomes" id="UP000220157">
    <property type="component" value="Unassembled WGS sequence"/>
</dbReference>
<dbReference type="EMBL" id="NMTV01000068">
    <property type="protein sequence ID" value="PDX71634.1"/>
    <property type="molecule type" value="Genomic_DNA"/>
</dbReference>
<dbReference type="GeneID" id="75067717"/>
<comment type="caution">
    <text evidence="2">The sequence shown here is derived from an EMBL/GenBank/DDBJ whole genome shotgun (WGS) entry which is preliminary data.</text>
</comment>
<dbReference type="RefSeq" id="WP_005922278.1">
    <property type="nucleotide sequence ID" value="NZ_CABKNH010000009.1"/>
</dbReference>
<reference evidence="2" key="2">
    <citation type="submission" date="2017-07" db="EMBL/GenBank/DDBJ databases">
        <authorList>
            <person name="Sun Z.S."/>
            <person name="Albrecht U."/>
            <person name="Echele G."/>
            <person name="Lee C.C."/>
        </authorList>
    </citation>
    <scope>NUCLEOTIDE SEQUENCE</scope>
    <source>
        <strain evidence="2">CNCM I 4546</strain>
        <strain evidence="3">CNCM I 4573</strain>
    </source>
</reference>
<feature type="signal peptide" evidence="1">
    <location>
        <begin position="1"/>
        <end position="32"/>
    </location>
</feature>
<protein>
    <recommendedName>
        <fullName evidence="6">Peptidase C39-like domain-containing protein</fullName>
    </recommendedName>
</protein>
<proteinExistence type="predicted"/>
<evidence type="ECO:0000313" key="2">
    <source>
        <dbReference type="EMBL" id="PDX71634.1"/>
    </source>
</evidence>
<accession>A0A2A6ZXL5</accession>
<evidence type="ECO:0008006" key="6">
    <source>
        <dbReference type="Google" id="ProtNLM"/>
    </source>
</evidence>
<dbReference type="Proteomes" id="UP000219901">
    <property type="component" value="Unassembled WGS sequence"/>
</dbReference>
<gene>
    <name evidence="2" type="ORF">CGS55_12780</name>
    <name evidence="3" type="ORF">CGS56_12955</name>
</gene>